<evidence type="ECO:0000313" key="2">
    <source>
        <dbReference type="WBParaSite" id="nRc.2.0.1.t22367-RA"/>
    </source>
</evidence>
<proteinExistence type="predicted"/>
<evidence type="ECO:0000313" key="1">
    <source>
        <dbReference type="Proteomes" id="UP000887565"/>
    </source>
</evidence>
<reference evidence="2" key="1">
    <citation type="submission" date="2022-11" db="UniProtKB">
        <authorList>
            <consortium name="WormBaseParasite"/>
        </authorList>
    </citation>
    <scope>IDENTIFICATION</scope>
</reference>
<dbReference type="AlphaFoldDB" id="A0A915J7D2"/>
<protein>
    <submittedName>
        <fullName evidence="2">Uncharacterized protein</fullName>
    </submittedName>
</protein>
<dbReference type="WBParaSite" id="nRc.2.0.1.t22367-RA">
    <property type="protein sequence ID" value="nRc.2.0.1.t22367-RA"/>
    <property type="gene ID" value="nRc.2.0.1.g22367"/>
</dbReference>
<name>A0A915J7D2_ROMCU</name>
<organism evidence="1 2">
    <name type="scientific">Romanomermis culicivorax</name>
    <name type="common">Nematode worm</name>
    <dbReference type="NCBI Taxonomy" id="13658"/>
    <lineage>
        <taxon>Eukaryota</taxon>
        <taxon>Metazoa</taxon>
        <taxon>Ecdysozoa</taxon>
        <taxon>Nematoda</taxon>
        <taxon>Enoplea</taxon>
        <taxon>Dorylaimia</taxon>
        <taxon>Mermithida</taxon>
        <taxon>Mermithoidea</taxon>
        <taxon>Mermithidae</taxon>
        <taxon>Romanomermis</taxon>
    </lineage>
</organism>
<accession>A0A915J7D2</accession>
<keyword evidence="1" id="KW-1185">Reference proteome</keyword>
<sequence length="18" mass="1831">MAGNWFCGAGIDADGQFA</sequence>
<dbReference type="Proteomes" id="UP000887565">
    <property type="component" value="Unplaced"/>
</dbReference>